<feature type="region of interest" description="Disordered" evidence="5">
    <location>
        <begin position="207"/>
        <end position="299"/>
    </location>
</feature>
<dbReference type="InterPro" id="IPR033907">
    <property type="entry name" value="Endolysin_autolysin"/>
</dbReference>
<keyword evidence="4" id="KW-0326">Glycosidase</keyword>
<dbReference type="AlphaFoldDB" id="A0A5M6ZAJ4"/>
<keyword evidence="8" id="KW-1185">Reference proteome</keyword>
<dbReference type="CDD" id="cd00737">
    <property type="entry name" value="lyz_endolysin_autolysin"/>
    <property type="match status" value="1"/>
</dbReference>
<dbReference type="GO" id="GO:0042742">
    <property type="term" value="P:defense response to bacterium"/>
    <property type="evidence" value="ECO:0007669"/>
    <property type="project" value="UniProtKB-KW"/>
</dbReference>
<dbReference type="EMBL" id="VWOJ01000004">
    <property type="protein sequence ID" value="KAA5801723.1"/>
    <property type="molecule type" value="Genomic_DNA"/>
</dbReference>
<comment type="caution">
    <text evidence="7">The sequence shown here is derived from an EMBL/GenBank/DDBJ whole genome shotgun (WGS) entry which is preliminary data.</text>
</comment>
<reference evidence="7 8" key="1">
    <citation type="submission" date="2019-09" db="EMBL/GenBank/DDBJ databases">
        <authorList>
            <person name="Kevbrin V."/>
            <person name="Grouzdev D.S."/>
        </authorList>
    </citation>
    <scope>NUCLEOTIDE SEQUENCE [LARGE SCALE GENOMIC DNA]</scope>
    <source>
        <strain evidence="7 8">G-192</strain>
    </source>
</reference>
<dbReference type="SUPFAM" id="SSF53955">
    <property type="entry name" value="Lysozyme-like"/>
    <property type="match status" value="1"/>
</dbReference>
<comment type="similarity">
    <text evidence="4">Belongs to the glycosyl hydrolase 24 family.</text>
</comment>
<feature type="transmembrane region" description="Helical" evidence="6">
    <location>
        <begin position="451"/>
        <end position="472"/>
    </location>
</feature>
<feature type="compositionally biased region" description="Pro residues" evidence="5">
    <location>
        <begin position="209"/>
        <end position="219"/>
    </location>
</feature>
<keyword evidence="4 7" id="KW-0378">Hydrolase</keyword>
<dbReference type="EC" id="3.2.1.17" evidence="4"/>
<accession>A0A5M6ZAJ4</accession>
<feature type="compositionally biased region" description="Low complexity" evidence="5">
    <location>
        <begin position="236"/>
        <end position="251"/>
    </location>
</feature>
<evidence type="ECO:0000256" key="6">
    <source>
        <dbReference type="SAM" id="Phobius"/>
    </source>
</evidence>
<evidence type="ECO:0000256" key="2">
    <source>
        <dbReference type="ARBA" id="ARBA00022638"/>
    </source>
</evidence>
<dbReference type="Pfam" id="PF00959">
    <property type="entry name" value="Phage_lysozyme"/>
    <property type="match status" value="1"/>
</dbReference>
<organism evidence="7 8">
    <name type="scientific">Alkalicaulis satelles</name>
    <dbReference type="NCBI Taxonomy" id="2609175"/>
    <lineage>
        <taxon>Bacteria</taxon>
        <taxon>Pseudomonadati</taxon>
        <taxon>Pseudomonadota</taxon>
        <taxon>Alphaproteobacteria</taxon>
        <taxon>Maricaulales</taxon>
        <taxon>Maricaulaceae</taxon>
        <taxon>Alkalicaulis</taxon>
    </lineage>
</organism>
<dbReference type="GO" id="GO:0031640">
    <property type="term" value="P:killing of cells of another organism"/>
    <property type="evidence" value="ECO:0007669"/>
    <property type="project" value="UniProtKB-KW"/>
</dbReference>
<keyword evidence="3" id="KW-1035">Host cytoplasm</keyword>
<keyword evidence="6" id="KW-0812">Transmembrane</keyword>
<dbReference type="RefSeq" id="WP_150023910.1">
    <property type="nucleotide sequence ID" value="NZ_VWOJ01000004.1"/>
</dbReference>
<dbReference type="InterPro" id="IPR002196">
    <property type="entry name" value="Glyco_hydro_24"/>
</dbReference>
<dbReference type="Gene3D" id="1.10.530.40">
    <property type="match status" value="1"/>
</dbReference>
<proteinExistence type="inferred from homology"/>
<dbReference type="Proteomes" id="UP000325122">
    <property type="component" value="Unassembled WGS sequence"/>
</dbReference>
<feature type="region of interest" description="Disordered" evidence="5">
    <location>
        <begin position="328"/>
        <end position="382"/>
    </location>
</feature>
<feature type="region of interest" description="Disordered" evidence="5">
    <location>
        <begin position="150"/>
        <end position="191"/>
    </location>
</feature>
<dbReference type="PANTHER" id="PTHR38107">
    <property type="match status" value="1"/>
</dbReference>
<dbReference type="InterPro" id="IPR023347">
    <property type="entry name" value="Lysozyme_dom_sf"/>
</dbReference>
<feature type="compositionally biased region" description="Basic and acidic residues" evidence="5">
    <location>
        <begin position="367"/>
        <end position="382"/>
    </location>
</feature>
<dbReference type="InterPro" id="IPR051018">
    <property type="entry name" value="Bacteriophage_GH24"/>
</dbReference>
<name>A0A5M6ZAJ4_9PROT</name>
<evidence type="ECO:0000256" key="4">
    <source>
        <dbReference type="RuleBase" id="RU003788"/>
    </source>
</evidence>
<comment type="catalytic activity">
    <reaction evidence="4">
        <text>Hydrolysis of (1-&gt;4)-beta-linkages between N-acetylmuramic acid and N-acetyl-D-glucosamine residues in a peptidoglycan and between N-acetyl-D-glucosamine residues in chitodextrins.</text>
        <dbReference type="EC" id="3.2.1.17"/>
    </reaction>
</comment>
<keyword evidence="6" id="KW-0472">Membrane</keyword>
<keyword evidence="1 4" id="KW-0929">Antimicrobial</keyword>
<sequence length="483" mass="49482">MKPRLKSTRAARDLIKAHEPFLAEAQQRGRRWVVGYGHSAAAKAGVTITPDNAELLLIYDVLQAEQAVESAAGRDLPAPMRDALVSFAASVGANAFKVSDVARLTRAGKHREAAAALETWVRAEEDGRLVVSERLARRRAAEKALYLSGLDAPSASGDGASLQSQGSPGDRSADPAPKTPDPAPSEPDPAPRTLVELDIAFEELEPEAPAGPEPVSEPAPEPEPEPEPAMVTADSEPGSEPGPDAAPAGDQAEARAEQDAAVQAVLARMAASMKTEPRPEAAPDPETPAPTGHAPIIAPGPVMSRDAILGFSFLTPAVVSAPLVKPAPAPAPVDGQASPSFRAPDIAPPHPGEAPAHAPGLSGEADGPERPEGEAAEDHHEDDAVLEPSHVAGVEAEPPAPADSPGKPAGRGALVLFSANLCLGLAMTGMGAADLIGNFDRYMAEGIAANFAGPGLLAGGVLLSVASAWMLAGRITEGRAKRA</sequence>
<dbReference type="GO" id="GO:0003796">
    <property type="term" value="F:lysozyme activity"/>
    <property type="evidence" value="ECO:0007669"/>
    <property type="project" value="UniProtKB-EC"/>
</dbReference>
<feature type="transmembrane region" description="Helical" evidence="6">
    <location>
        <begin position="413"/>
        <end position="431"/>
    </location>
</feature>
<dbReference type="PANTHER" id="PTHR38107:SF3">
    <property type="entry name" value="LYSOZYME RRRD-RELATED"/>
    <property type="match status" value="1"/>
</dbReference>
<protein>
    <recommendedName>
        <fullName evidence="4">Lysozyme</fullName>
        <ecNumber evidence="4">3.2.1.17</ecNumber>
    </recommendedName>
</protein>
<keyword evidence="2 4" id="KW-0081">Bacteriolytic enzyme</keyword>
<evidence type="ECO:0000256" key="5">
    <source>
        <dbReference type="SAM" id="MobiDB-lite"/>
    </source>
</evidence>
<evidence type="ECO:0000313" key="7">
    <source>
        <dbReference type="EMBL" id="KAA5801723.1"/>
    </source>
</evidence>
<evidence type="ECO:0000256" key="3">
    <source>
        <dbReference type="ARBA" id="ARBA00023200"/>
    </source>
</evidence>
<dbReference type="GO" id="GO:0009253">
    <property type="term" value="P:peptidoglycan catabolic process"/>
    <property type="evidence" value="ECO:0007669"/>
    <property type="project" value="InterPro"/>
</dbReference>
<dbReference type="GO" id="GO:0016998">
    <property type="term" value="P:cell wall macromolecule catabolic process"/>
    <property type="evidence" value="ECO:0007669"/>
    <property type="project" value="InterPro"/>
</dbReference>
<feature type="compositionally biased region" description="Pro residues" evidence="5">
    <location>
        <begin position="177"/>
        <end position="190"/>
    </location>
</feature>
<evidence type="ECO:0000313" key="8">
    <source>
        <dbReference type="Proteomes" id="UP000325122"/>
    </source>
</evidence>
<feature type="compositionally biased region" description="Low complexity" evidence="5">
    <location>
        <begin position="259"/>
        <end position="271"/>
    </location>
</feature>
<evidence type="ECO:0000256" key="1">
    <source>
        <dbReference type="ARBA" id="ARBA00022529"/>
    </source>
</evidence>
<keyword evidence="6" id="KW-1133">Transmembrane helix</keyword>
<gene>
    <name evidence="7" type="ORF">F1654_12625</name>
</gene>
<dbReference type="InterPro" id="IPR023346">
    <property type="entry name" value="Lysozyme-like_dom_sf"/>
</dbReference>